<dbReference type="SUPFAM" id="SSF53254">
    <property type="entry name" value="Phosphoglycerate mutase-like"/>
    <property type="match status" value="1"/>
</dbReference>
<reference evidence="2 3" key="1">
    <citation type="journal article" date="2019" name="Int. J. Syst. Evol. Microbiol.">
        <title>The Global Catalogue of Microorganisms (GCM) 10K type strain sequencing project: providing services to taxonomists for standard genome sequencing and annotation.</title>
        <authorList>
            <consortium name="The Broad Institute Genomics Platform"/>
            <consortium name="The Broad Institute Genome Sequencing Center for Infectious Disease"/>
            <person name="Wu L."/>
            <person name="Ma J."/>
        </authorList>
    </citation>
    <scope>NUCLEOTIDE SEQUENCE [LARGE SCALE GENOMIC DNA]</scope>
    <source>
        <strain evidence="2 3">JCM 10425</strain>
    </source>
</reference>
<dbReference type="Gene3D" id="3.40.50.1240">
    <property type="entry name" value="Phosphoglycerate mutase-like"/>
    <property type="match status" value="1"/>
</dbReference>
<proteinExistence type="predicted"/>
<dbReference type="PANTHER" id="PTHR48100:SF58">
    <property type="entry name" value="PE-PGRS FAMILY PROTEIN PE_PGRS11"/>
    <property type="match status" value="1"/>
</dbReference>
<dbReference type="InterPro" id="IPR001345">
    <property type="entry name" value="PG/BPGM_mutase_AS"/>
</dbReference>
<feature type="region of interest" description="Disordered" evidence="1">
    <location>
        <begin position="223"/>
        <end position="244"/>
    </location>
</feature>
<dbReference type="CDD" id="cd07067">
    <property type="entry name" value="HP_PGM_like"/>
    <property type="match status" value="1"/>
</dbReference>
<dbReference type="Pfam" id="PF00300">
    <property type="entry name" value="His_Phos_1"/>
    <property type="match status" value="1"/>
</dbReference>
<dbReference type="PANTHER" id="PTHR48100">
    <property type="entry name" value="BROAD-SPECIFICITY PHOSPHATASE YOR283W-RELATED"/>
    <property type="match status" value="1"/>
</dbReference>
<evidence type="ECO:0000313" key="2">
    <source>
        <dbReference type="EMBL" id="GAA0221762.1"/>
    </source>
</evidence>
<dbReference type="InterPro" id="IPR013078">
    <property type="entry name" value="His_Pase_superF_clade-1"/>
</dbReference>
<accession>A0ABN0THG6</accession>
<evidence type="ECO:0000256" key="1">
    <source>
        <dbReference type="SAM" id="MobiDB-lite"/>
    </source>
</evidence>
<gene>
    <name evidence="2" type="ORF">GCM10009539_03740</name>
</gene>
<dbReference type="InterPro" id="IPR050275">
    <property type="entry name" value="PGM_Phosphatase"/>
</dbReference>
<dbReference type="PROSITE" id="PS00175">
    <property type="entry name" value="PG_MUTASE"/>
    <property type="match status" value="1"/>
</dbReference>
<dbReference type="EMBL" id="BAAAGX010000002">
    <property type="protein sequence ID" value="GAA0221762.1"/>
    <property type="molecule type" value="Genomic_DNA"/>
</dbReference>
<sequence length="244" mass="25459">MPAARQLSGPIGRVGPGLSVCDNRRVRLILIRHGQTPSNVAHLLDTGRPGPGLTELGLEQAAALPEALADENIEVLFVSTLVRTHLTAAPLAAARGLEPVVRDGLREVVAGDLEMLSDHESVTTYLTTVFGWSAGRTALRMPGGEDGTEFLGRYDAVIDEAAATGAGTVAVVSHGAAIRAWVAARAVNVEVEWAAEHALSNTGIVTLEGSPADGWKVVTWEGQAVDLPEDPADSGPTGQPLDED</sequence>
<keyword evidence="3" id="KW-1185">Reference proteome</keyword>
<organism evidence="2 3">
    <name type="scientific">Cryptosporangium japonicum</name>
    <dbReference type="NCBI Taxonomy" id="80872"/>
    <lineage>
        <taxon>Bacteria</taxon>
        <taxon>Bacillati</taxon>
        <taxon>Actinomycetota</taxon>
        <taxon>Actinomycetes</taxon>
        <taxon>Cryptosporangiales</taxon>
        <taxon>Cryptosporangiaceae</taxon>
        <taxon>Cryptosporangium</taxon>
    </lineage>
</organism>
<dbReference type="InterPro" id="IPR029033">
    <property type="entry name" value="His_PPase_superfam"/>
</dbReference>
<dbReference type="Proteomes" id="UP001500967">
    <property type="component" value="Unassembled WGS sequence"/>
</dbReference>
<comment type="caution">
    <text evidence="2">The sequence shown here is derived from an EMBL/GenBank/DDBJ whole genome shotgun (WGS) entry which is preliminary data.</text>
</comment>
<evidence type="ECO:0000313" key="3">
    <source>
        <dbReference type="Proteomes" id="UP001500967"/>
    </source>
</evidence>
<dbReference type="SMART" id="SM00855">
    <property type="entry name" value="PGAM"/>
    <property type="match status" value="1"/>
</dbReference>
<name>A0ABN0THG6_9ACTN</name>
<protein>
    <submittedName>
        <fullName evidence="2">Histidine phosphatase family protein</fullName>
    </submittedName>
</protein>